<accession>A0A9D4ZEI7</accession>
<reference evidence="1" key="1">
    <citation type="submission" date="2021-01" db="EMBL/GenBank/DDBJ databases">
        <title>Adiantum capillus-veneris genome.</title>
        <authorList>
            <person name="Fang Y."/>
            <person name="Liao Q."/>
        </authorList>
    </citation>
    <scope>NUCLEOTIDE SEQUENCE</scope>
    <source>
        <strain evidence="1">H3</strain>
        <tissue evidence="1">Leaf</tissue>
    </source>
</reference>
<evidence type="ECO:0000313" key="1">
    <source>
        <dbReference type="EMBL" id="KAI5069731.1"/>
    </source>
</evidence>
<keyword evidence="2" id="KW-1185">Reference proteome</keyword>
<dbReference type="AlphaFoldDB" id="A0A9D4ZEI7"/>
<name>A0A9D4ZEI7_ADICA</name>
<comment type="caution">
    <text evidence="1">The sequence shown here is derived from an EMBL/GenBank/DDBJ whole genome shotgun (WGS) entry which is preliminary data.</text>
</comment>
<sequence length="105" mass="11665">MELTPQLSLKAVHHLFFAYTPPYMSSCRCYPCMNWRPPSTHHGLASLLLLDGATLQPSPSSAPRRSSGGLFLHAGRWRLTLLLMAWPLPPVIWPLPAAPCTLLPH</sequence>
<organism evidence="1 2">
    <name type="scientific">Adiantum capillus-veneris</name>
    <name type="common">Maidenhair fern</name>
    <dbReference type="NCBI Taxonomy" id="13818"/>
    <lineage>
        <taxon>Eukaryota</taxon>
        <taxon>Viridiplantae</taxon>
        <taxon>Streptophyta</taxon>
        <taxon>Embryophyta</taxon>
        <taxon>Tracheophyta</taxon>
        <taxon>Polypodiopsida</taxon>
        <taxon>Polypodiidae</taxon>
        <taxon>Polypodiales</taxon>
        <taxon>Pteridineae</taxon>
        <taxon>Pteridaceae</taxon>
        <taxon>Vittarioideae</taxon>
        <taxon>Adiantum</taxon>
    </lineage>
</organism>
<dbReference type="EMBL" id="JABFUD020000015">
    <property type="protein sequence ID" value="KAI5069731.1"/>
    <property type="molecule type" value="Genomic_DNA"/>
</dbReference>
<protein>
    <submittedName>
        <fullName evidence="1">Uncharacterized protein</fullName>
    </submittedName>
</protein>
<gene>
    <name evidence="1" type="ORF">GOP47_0016032</name>
</gene>
<proteinExistence type="predicted"/>
<dbReference type="Proteomes" id="UP000886520">
    <property type="component" value="Chromosome 15"/>
</dbReference>
<evidence type="ECO:0000313" key="2">
    <source>
        <dbReference type="Proteomes" id="UP000886520"/>
    </source>
</evidence>